<evidence type="ECO:0000256" key="6">
    <source>
        <dbReference type="ARBA" id="ARBA00039989"/>
    </source>
</evidence>
<comment type="catalytic activity">
    <reaction evidence="4">
        <text>uridine(2604) in 23S rRNA = pseudouridine(2604) in 23S rRNA</text>
        <dbReference type="Rhea" id="RHEA:38875"/>
        <dbReference type="Rhea" id="RHEA-COMP:10093"/>
        <dbReference type="Rhea" id="RHEA-COMP:10094"/>
        <dbReference type="ChEBI" id="CHEBI:65314"/>
        <dbReference type="ChEBI" id="CHEBI:65315"/>
        <dbReference type="EC" id="5.4.99.21"/>
    </reaction>
</comment>
<keyword evidence="1" id="KW-0698">rRNA processing</keyword>
<dbReference type="PANTHER" id="PTHR47683:SF2">
    <property type="entry name" value="RNA-BINDING S4 DOMAIN-CONTAINING PROTEIN"/>
    <property type="match status" value="1"/>
</dbReference>
<dbReference type="GO" id="GO:0000455">
    <property type="term" value="P:enzyme-directed rRNA pseudouridine synthesis"/>
    <property type="evidence" value="ECO:0007669"/>
    <property type="project" value="UniProtKB-ARBA"/>
</dbReference>
<dbReference type="AlphaFoldDB" id="A0A3M8SKG3"/>
<dbReference type="GO" id="GO:0003723">
    <property type="term" value="F:RNA binding"/>
    <property type="evidence" value="ECO:0007669"/>
    <property type="project" value="UniProtKB-KW"/>
</dbReference>
<reference evidence="15 16" key="1">
    <citation type="submission" date="2018-11" db="EMBL/GenBank/DDBJ databases">
        <title>Lysobacter cryohumiis sp. nov., isolated from soil in the Tianshan Mountains, Xinjiang, China.</title>
        <authorList>
            <person name="Luo Y."/>
            <person name="Sheng H."/>
        </authorList>
    </citation>
    <scope>NUCLEOTIDE SEQUENCE [LARGE SCALE GENOMIC DNA]</scope>
    <source>
        <strain evidence="15 16">ZS60</strain>
    </source>
</reference>
<dbReference type="InterPro" id="IPR006145">
    <property type="entry name" value="PsdUridine_synth_RsuA/RluA"/>
</dbReference>
<feature type="region of interest" description="Disordered" evidence="13">
    <location>
        <begin position="1"/>
        <end position="123"/>
    </location>
</feature>
<dbReference type="NCBIfam" id="TIGR00093">
    <property type="entry name" value="pseudouridine synthase"/>
    <property type="match status" value="1"/>
</dbReference>
<evidence type="ECO:0000256" key="11">
    <source>
        <dbReference type="ARBA" id="ARBA00043147"/>
    </source>
</evidence>
<evidence type="ECO:0000256" key="8">
    <source>
        <dbReference type="ARBA" id="ARBA00041697"/>
    </source>
</evidence>
<accession>A0A3M8SKG3</accession>
<dbReference type="GO" id="GO:0160138">
    <property type="term" value="F:23S rRNA pseudouridine(2604) synthase activity"/>
    <property type="evidence" value="ECO:0007669"/>
    <property type="project" value="UniProtKB-EC"/>
</dbReference>
<dbReference type="PANTHER" id="PTHR47683">
    <property type="entry name" value="PSEUDOURIDINE SYNTHASE FAMILY PROTEIN-RELATED"/>
    <property type="match status" value="1"/>
</dbReference>
<evidence type="ECO:0000313" key="16">
    <source>
        <dbReference type="Proteomes" id="UP000267049"/>
    </source>
</evidence>
<dbReference type="InterPro" id="IPR042092">
    <property type="entry name" value="PsdUridine_s_RsuA/RluB/E/F_cat"/>
</dbReference>
<dbReference type="Gene3D" id="3.30.70.1560">
    <property type="entry name" value="Alpha-L RNA-binding motif"/>
    <property type="match status" value="1"/>
</dbReference>
<evidence type="ECO:0000256" key="9">
    <source>
        <dbReference type="ARBA" id="ARBA00042843"/>
    </source>
</evidence>
<dbReference type="CDD" id="cd02870">
    <property type="entry name" value="PseudoU_synth_RsuA_like"/>
    <property type="match status" value="1"/>
</dbReference>
<evidence type="ECO:0000256" key="5">
    <source>
        <dbReference type="ARBA" id="ARBA00038922"/>
    </source>
</evidence>
<dbReference type="InterPro" id="IPR020094">
    <property type="entry name" value="TruA/RsuA/RluB/E/F_N"/>
</dbReference>
<dbReference type="Pfam" id="PF00849">
    <property type="entry name" value="PseudoU_synth_2"/>
    <property type="match status" value="1"/>
</dbReference>
<dbReference type="PROSITE" id="PS50889">
    <property type="entry name" value="S4"/>
    <property type="match status" value="1"/>
</dbReference>
<comment type="catalytic activity">
    <reaction evidence="3">
        <text>uridine(35) in tRNA(Tyr) = pseudouridine(35) in tRNA(Tyr)</text>
        <dbReference type="Rhea" id="RHEA:60556"/>
        <dbReference type="Rhea" id="RHEA-COMP:15607"/>
        <dbReference type="Rhea" id="RHEA-COMP:15608"/>
        <dbReference type="ChEBI" id="CHEBI:65314"/>
        <dbReference type="ChEBI" id="CHEBI:65315"/>
    </reaction>
</comment>
<keyword evidence="2" id="KW-0413">Isomerase</keyword>
<dbReference type="SUPFAM" id="SSF55120">
    <property type="entry name" value="Pseudouridine synthase"/>
    <property type="match status" value="1"/>
</dbReference>
<protein>
    <recommendedName>
        <fullName evidence="6">Dual-specificity RNA pseudouridine synthase RluF</fullName>
        <ecNumber evidence="5">5.4.99.21</ecNumber>
    </recommendedName>
    <alternativeName>
        <fullName evidence="8">23S rRNA pseudouridine(2604) synthase</fullName>
    </alternativeName>
    <alternativeName>
        <fullName evidence="10">Ribosomal large subunit pseudouridine synthase F</fullName>
    </alternativeName>
    <alternativeName>
        <fullName evidence="9">rRNA pseudouridylate synthase F</fullName>
    </alternativeName>
    <alternativeName>
        <fullName evidence="11">rRNA-uridine isomerase F</fullName>
    </alternativeName>
    <alternativeName>
        <fullName evidence="7">tRNA(Tyr) pseudouridine(35) synthase</fullName>
    </alternativeName>
</protein>
<dbReference type="InterPro" id="IPR020103">
    <property type="entry name" value="PsdUridine_synth_cat_dom_sf"/>
</dbReference>
<evidence type="ECO:0000256" key="3">
    <source>
        <dbReference type="ARBA" id="ARBA00036390"/>
    </source>
</evidence>
<dbReference type="OrthoDB" id="9807213at2"/>
<keyword evidence="16" id="KW-1185">Reference proteome</keyword>
<dbReference type="Gene3D" id="3.30.70.580">
    <property type="entry name" value="Pseudouridine synthase I, catalytic domain, N-terminal subdomain"/>
    <property type="match status" value="1"/>
</dbReference>
<evidence type="ECO:0000256" key="10">
    <source>
        <dbReference type="ARBA" id="ARBA00042890"/>
    </source>
</evidence>
<comment type="caution">
    <text evidence="15">The sequence shown here is derived from an EMBL/GenBank/DDBJ whole genome shotgun (WGS) entry which is preliminary data.</text>
</comment>
<evidence type="ECO:0000256" key="1">
    <source>
        <dbReference type="ARBA" id="ARBA00022552"/>
    </source>
</evidence>
<evidence type="ECO:0000256" key="12">
    <source>
        <dbReference type="PROSITE-ProRule" id="PRU00182"/>
    </source>
</evidence>
<dbReference type="InterPro" id="IPR002942">
    <property type="entry name" value="S4_RNA-bd"/>
</dbReference>
<evidence type="ECO:0000256" key="7">
    <source>
        <dbReference type="ARBA" id="ARBA00041420"/>
    </source>
</evidence>
<dbReference type="Proteomes" id="UP000267049">
    <property type="component" value="Unassembled WGS sequence"/>
</dbReference>
<dbReference type="EC" id="5.4.99.21" evidence="5"/>
<dbReference type="EMBL" id="RIBS01000012">
    <property type="protein sequence ID" value="RNF81838.1"/>
    <property type="molecule type" value="Genomic_DNA"/>
</dbReference>
<name>A0A3M8SKG3_9GAMM</name>
<evidence type="ECO:0000259" key="14">
    <source>
        <dbReference type="SMART" id="SM00363"/>
    </source>
</evidence>
<dbReference type="InterPro" id="IPR050343">
    <property type="entry name" value="RsuA_PseudoU_synthase"/>
</dbReference>
<dbReference type="SMART" id="SM00363">
    <property type="entry name" value="S4"/>
    <property type="match status" value="1"/>
</dbReference>
<proteinExistence type="predicted"/>
<evidence type="ECO:0000256" key="2">
    <source>
        <dbReference type="ARBA" id="ARBA00023235"/>
    </source>
</evidence>
<dbReference type="CDD" id="cd00165">
    <property type="entry name" value="S4"/>
    <property type="match status" value="1"/>
</dbReference>
<feature type="region of interest" description="Disordered" evidence="13">
    <location>
        <begin position="356"/>
        <end position="376"/>
    </location>
</feature>
<dbReference type="InterPro" id="IPR036986">
    <property type="entry name" value="S4_RNA-bd_sf"/>
</dbReference>
<keyword evidence="12" id="KW-0694">RNA-binding</keyword>
<dbReference type="Pfam" id="PF01479">
    <property type="entry name" value="S4"/>
    <property type="match status" value="1"/>
</dbReference>
<feature type="compositionally biased region" description="Basic residues" evidence="13">
    <location>
        <begin position="1"/>
        <end position="30"/>
    </location>
</feature>
<dbReference type="Gene3D" id="3.10.290.10">
    <property type="entry name" value="RNA-binding S4 domain"/>
    <property type="match status" value="1"/>
</dbReference>
<dbReference type="InterPro" id="IPR000748">
    <property type="entry name" value="PsdUridine_synth_RsuA/RluB/E/F"/>
</dbReference>
<dbReference type="SUPFAM" id="SSF55174">
    <property type="entry name" value="Alpha-L RNA-binding motif"/>
    <property type="match status" value="1"/>
</dbReference>
<feature type="domain" description="RNA-binding S4" evidence="14">
    <location>
        <begin position="123"/>
        <end position="181"/>
    </location>
</feature>
<organism evidence="15 16">
    <name type="scientific">Montanilutibacter psychrotolerans</name>
    <dbReference type="NCBI Taxonomy" id="1327343"/>
    <lineage>
        <taxon>Bacteria</taxon>
        <taxon>Pseudomonadati</taxon>
        <taxon>Pseudomonadota</taxon>
        <taxon>Gammaproteobacteria</taxon>
        <taxon>Lysobacterales</taxon>
        <taxon>Lysobacteraceae</taxon>
        <taxon>Montanilutibacter</taxon>
    </lineage>
</organism>
<evidence type="ECO:0000256" key="13">
    <source>
        <dbReference type="SAM" id="MobiDB-lite"/>
    </source>
</evidence>
<evidence type="ECO:0000256" key="4">
    <source>
        <dbReference type="ARBA" id="ARBA00036535"/>
    </source>
</evidence>
<gene>
    <name evidence="15" type="ORF">EER27_16305</name>
</gene>
<evidence type="ECO:0000313" key="15">
    <source>
        <dbReference type="EMBL" id="RNF81838.1"/>
    </source>
</evidence>
<sequence>MPCRVLHRRPRSPRVRLRPSKRRSHRRRRPRVSDGTGPVSGRRPPGARPPRRRRDAASGERDLPPATAVPRKTPKPAPSTGTATIRSAEARPERRVVRAGAGGRAASGGTARSVDRDATTPRHGLARVLSKQGLCSRTEAANWVRAGRVSVDGRVVNNPEYPILRDRHRIAVDGRAIDDVRRRYLLLNKPRGLVTTASDERGRETVYRCFDGAGLPWLAPVGRLDKASEGLLLFCNDPEWAARIGDPDHGPDKTYHVQVDRVPDDALLAALSDGIDSEGERLRATSASVLRAGEKNAWLEIVLDEGRNRQIRRLLAAFDVAVLRLVRVAIGGLMLGGLGKGQWRELTDEEVVALATPSRRDRSDGGPASGHPFPMP</sequence>